<keyword evidence="3" id="KW-1185">Reference proteome</keyword>
<proteinExistence type="predicted"/>
<evidence type="ECO:0000256" key="1">
    <source>
        <dbReference type="SAM" id="MobiDB-lite"/>
    </source>
</evidence>
<feature type="region of interest" description="Disordered" evidence="1">
    <location>
        <begin position="115"/>
        <end position="140"/>
    </location>
</feature>
<sequence length="140" mass="15816">MQRSARKKTVQPDRLSPSFLANCCAVEENHGHLFLDGSKKEVLSANTWCWDARKNTDKKRKKKQRHLKHLTSLPFARSSVTEQCVSFYLHGSKNSERDEGCFNWHASGLAPTGLHFEAEGEAKEKQGAGCPQPSRRSSFK</sequence>
<evidence type="ECO:0000313" key="3">
    <source>
        <dbReference type="Proteomes" id="UP001234178"/>
    </source>
</evidence>
<gene>
    <name evidence="2" type="ORF">OUZ56_000500</name>
</gene>
<evidence type="ECO:0000313" key="2">
    <source>
        <dbReference type="EMBL" id="KAK4018447.1"/>
    </source>
</evidence>
<feature type="compositionally biased region" description="Basic and acidic residues" evidence="1">
    <location>
        <begin position="116"/>
        <end position="126"/>
    </location>
</feature>
<dbReference type="Proteomes" id="UP001234178">
    <property type="component" value="Unassembled WGS sequence"/>
</dbReference>
<protein>
    <submittedName>
        <fullName evidence="2">Uncharacterized protein</fullName>
    </submittedName>
</protein>
<dbReference type="EMBL" id="JAOYFB010000036">
    <property type="protein sequence ID" value="KAK4018447.1"/>
    <property type="molecule type" value="Genomic_DNA"/>
</dbReference>
<organism evidence="2 3">
    <name type="scientific">Daphnia magna</name>
    <dbReference type="NCBI Taxonomy" id="35525"/>
    <lineage>
        <taxon>Eukaryota</taxon>
        <taxon>Metazoa</taxon>
        <taxon>Ecdysozoa</taxon>
        <taxon>Arthropoda</taxon>
        <taxon>Crustacea</taxon>
        <taxon>Branchiopoda</taxon>
        <taxon>Diplostraca</taxon>
        <taxon>Cladocera</taxon>
        <taxon>Anomopoda</taxon>
        <taxon>Daphniidae</taxon>
        <taxon>Daphnia</taxon>
    </lineage>
</organism>
<name>A0ABR0A009_9CRUS</name>
<accession>A0ABR0A009</accession>
<comment type="caution">
    <text evidence="2">The sequence shown here is derived from an EMBL/GenBank/DDBJ whole genome shotgun (WGS) entry which is preliminary data.</text>
</comment>
<reference evidence="2 3" key="1">
    <citation type="journal article" date="2023" name="Nucleic Acids Res.">
        <title>The hologenome of Daphnia magna reveals possible DNA methylation and microbiome-mediated evolution of the host genome.</title>
        <authorList>
            <person name="Chaturvedi A."/>
            <person name="Li X."/>
            <person name="Dhandapani V."/>
            <person name="Marshall H."/>
            <person name="Kissane S."/>
            <person name="Cuenca-Cambronero M."/>
            <person name="Asole G."/>
            <person name="Calvet F."/>
            <person name="Ruiz-Romero M."/>
            <person name="Marangio P."/>
            <person name="Guigo R."/>
            <person name="Rago D."/>
            <person name="Mirbahai L."/>
            <person name="Eastwood N."/>
            <person name="Colbourne J.K."/>
            <person name="Zhou J."/>
            <person name="Mallon E."/>
            <person name="Orsini L."/>
        </authorList>
    </citation>
    <scope>NUCLEOTIDE SEQUENCE [LARGE SCALE GENOMIC DNA]</scope>
    <source>
        <strain evidence="2">LRV0_1</strain>
    </source>
</reference>